<protein>
    <recommendedName>
        <fullName evidence="3">Ubiquinone biosynthesis protein</fullName>
    </recommendedName>
</protein>
<gene>
    <name evidence="1" type="ORF">J4E00_00230</name>
</gene>
<proteinExistence type="predicted"/>
<name>A0ABS3Q884_9BACT</name>
<evidence type="ECO:0000313" key="1">
    <source>
        <dbReference type="EMBL" id="MBO2007455.1"/>
    </source>
</evidence>
<sequence length="189" mass="21909">MKSIIISYRQEYSFRERALLWLLDNVVSVHARVYTRRPVWGLLREDMLQYPTGTLGHELGLFLTRESLQPVDRIERHDAFHILLDFSTSLEDEAAMQFFLVANGKISPFTLATAAFTMLVMPDKWGLFIQAFRRGRKALSIANWNFLHLLDEPFADVKAVIFHQPVRNERLLRKIPQYAKTASAVECLS</sequence>
<comment type="caution">
    <text evidence="1">The sequence shown here is derived from an EMBL/GenBank/DDBJ whole genome shotgun (WGS) entry which is preliminary data.</text>
</comment>
<organism evidence="1 2">
    <name type="scientific">Hymenobacter negativus</name>
    <dbReference type="NCBI Taxonomy" id="2795026"/>
    <lineage>
        <taxon>Bacteria</taxon>
        <taxon>Pseudomonadati</taxon>
        <taxon>Bacteroidota</taxon>
        <taxon>Cytophagia</taxon>
        <taxon>Cytophagales</taxon>
        <taxon>Hymenobacteraceae</taxon>
        <taxon>Hymenobacter</taxon>
    </lineage>
</organism>
<dbReference type="EMBL" id="JAGETZ010000001">
    <property type="protein sequence ID" value="MBO2007455.1"/>
    <property type="molecule type" value="Genomic_DNA"/>
</dbReference>
<dbReference type="Proteomes" id="UP000664369">
    <property type="component" value="Unassembled WGS sequence"/>
</dbReference>
<dbReference type="RefSeq" id="WP_208172996.1">
    <property type="nucleotide sequence ID" value="NZ_JAGETZ010000001.1"/>
</dbReference>
<evidence type="ECO:0008006" key="3">
    <source>
        <dbReference type="Google" id="ProtNLM"/>
    </source>
</evidence>
<reference evidence="1 2" key="1">
    <citation type="submission" date="2021-03" db="EMBL/GenBank/DDBJ databases">
        <authorList>
            <person name="Kim M.K."/>
        </authorList>
    </citation>
    <scope>NUCLEOTIDE SEQUENCE [LARGE SCALE GENOMIC DNA]</scope>
    <source>
        <strain evidence="1 2">BT442</strain>
    </source>
</reference>
<accession>A0ABS3Q884</accession>
<evidence type="ECO:0000313" key="2">
    <source>
        <dbReference type="Proteomes" id="UP000664369"/>
    </source>
</evidence>
<keyword evidence="2" id="KW-1185">Reference proteome</keyword>